<feature type="region of interest" description="Disordered" evidence="13">
    <location>
        <begin position="1108"/>
        <end position="1128"/>
    </location>
</feature>
<dbReference type="PANTHER" id="PTHR24056:SF546">
    <property type="entry name" value="CYCLIN-DEPENDENT KINASE 12"/>
    <property type="match status" value="1"/>
</dbReference>
<sequence length="1128" mass="127609">MPSSRNEKELSPSARNYSKGKKSSHKQKKHRKRPKTEASVEKLKEQYEDISSASEETEQLPVQRYSSISRSPSPVASKKSKPSVKRKKSRKDSTVQGSSKKRKKHGKSPMNLPLMEGGALSPVSRSKWKDVTPSPKMLSNRDTIGHYSPMRTVSKRRGSESPHVPRAYRPKSPSRSPMMKVWSRSPYSHRSRSPSPPPYGSRGRSPMETFRSQERSPYRSPIGQFSPYDSRGRSYMPYSRRRTPSPYGRHSPSPPFRNSGLRNRKNQRNPNRPRSRSLSPPPPARSNIRSRTPPKRTQRRCSPRSPNVHQSGLKSGSKNASWQRSSSSRNDTIRKADDKSVNRDTRDKLLTNKDYLFKDKGRGDTVDGVSKNSVKDVINKSKQNLEPSAKDSPVNGPAKGANLTSSRVKTECEETKKPTQSESIPALPLPPLNEPVPPPLPSEEPPPLPPDEERPPPPPAPTLPPLPLPPELPGTPGESPTSYSPRSPGGKLPESPKSSQHSFPPLRPLKDTDGSGLPSVSGPSSQSETPLSTPDTTPKTPAESEWGERCVDMFQIIDQVGEGTYGQVYKAKDKITGELVALKKVRTDNEKEGFPITAVREIKILRQLNHHNIVNLKEIVTDKPNALDFRKDKGGFYLVFEYLDHDLMGVLESGLVHFTEDHIKSFTKQLLDGLSYCHRKNFLHRDIKCSNILLSNKGELKLADFGLARLYEADERRPYTNKVITLWYRPPELLLGEERYGPGIDIWSVGCILGELFTKKPIFPALQEIGQLELISRICGTPTPAVWPDVIHLPHFHTMKPKKQYRRRVKDEFSFMPADALDLFDRMLTLDPSKRITAEESLQHPFLKDVVCENISPPSLPTWQDCHEMWSKKRRRKGEGKVAEDAGLAKQTRRGSVADSLENSNSLPTLSVTGEQEERSLESLESSTILRRQSIETVEMETEETSADGYSTRDEHVFYDREEAHQYSYTEDNPKSSFLQDSYYRDYPRDYPGGSSNNSHSASVDDYPHPYSRENSDNSRGNRYSQSTVHYEQLSPPTDQERCSFSDKFRHYSYGEGATGSNKDYNNSSTRSYREESAPYLYRERYSESFTQKREVFDYSDSHYDHLPVTAGNRGSSPQHGVESYQGW</sequence>
<feature type="compositionally biased region" description="Pro residues" evidence="13">
    <location>
        <begin position="427"/>
        <end position="449"/>
    </location>
</feature>
<feature type="compositionally biased region" description="Polar residues" evidence="13">
    <location>
        <begin position="967"/>
        <end position="980"/>
    </location>
</feature>
<evidence type="ECO:0000256" key="8">
    <source>
        <dbReference type="ARBA" id="ARBA00023242"/>
    </source>
</evidence>
<dbReference type="GO" id="GO:0032968">
    <property type="term" value="P:positive regulation of transcription elongation by RNA polymerase II"/>
    <property type="evidence" value="ECO:0007669"/>
    <property type="project" value="TreeGrafter"/>
</dbReference>
<evidence type="ECO:0000256" key="2">
    <source>
        <dbReference type="ARBA" id="ARBA00006485"/>
    </source>
</evidence>
<feature type="region of interest" description="Disordered" evidence="13">
    <location>
        <begin position="874"/>
        <end position="954"/>
    </location>
</feature>
<feature type="compositionally biased region" description="Basic residues" evidence="13">
    <location>
        <begin position="262"/>
        <end position="275"/>
    </location>
</feature>
<comment type="subcellular location">
    <subcellularLocation>
        <location evidence="1">Nucleus</location>
    </subcellularLocation>
</comment>
<feature type="compositionally biased region" description="Polar residues" evidence="13">
    <location>
        <begin position="1018"/>
        <end position="1038"/>
    </location>
</feature>
<protein>
    <submittedName>
        <fullName evidence="15">Cyclin-dependent kinase 12</fullName>
    </submittedName>
</protein>
<evidence type="ECO:0000256" key="12">
    <source>
        <dbReference type="PROSITE-ProRule" id="PRU10141"/>
    </source>
</evidence>
<comment type="catalytic activity">
    <reaction evidence="9">
        <text>L-threonyl-[protein] + ATP = O-phospho-L-threonyl-[protein] + ADP + H(+)</text>
        <dbReference type="Rhea" id="RHEA:46608"/>
        <dbReference type="Rhea" id="RHEA-COMP:11060"/>
        <dbReference type="Rhea" id="RHEA-COMP:11605"/>
        <dbReference type="ChEBI" id="CHEBI:15378"/>
        <dbReference type="ChEBI" id="CHEBI:30013"/>
        <dbReference type="ChEBI" id="CHEBI:30616"/>
        <dbReference type="ChEBI" id="CHEBI:61977"/>
        <dbReference type="ChEBI" id="CHEBI:456216"/>
        <dbReference type="EC" id="2.7.11.22"/>
    </reaction>
</comment>
<comment type="similarity">
    <text evidence="2">Belongs to the protein kinase superfamily. CMGC Ser/Thr protein kinase family. CDC2/CDKX subfamily.</text>
</comment>
<name>A0A2B4SVI5_STYPI</name>
<dbReference type="InterPro" id="IPR011009">
    <property type="entry name" value="Kinase-like_dom_sf"/>
</dbReference>
<feature type="compositionally biased region" description="Low complexity" evidence="13">
    <location>
        <begin position="66"/>
        <end position="77"/>
    </location>
</feature>
<dbReference type="SUPFAM" id="SSF56112">
    <property type="entry name" value="Protein kinase-like (PK-like)"/>
    <property type="match status" value="1"/>
</dbReference>
<evidence type="ECO:0000256" key="10">
    <source>
        <dbReference type="ARBA" id="ARBA00048367"/>
    </source>
</evidence>
<comment type="catalytic activity">
    <reaction evidence="11">
        <text>[DNA-directed RNA polymerase] + ATP = phospho-[DNA-directed RNA polymerase] + ADP + H(+)</text>
        <dbReference type="Rhea" id="RHEA:10216"/>
        <dbReference type="Rhea" id="RHEA-COMP:11321"/>
        <dbReference type="Rhea" id="RHEA-COMP:11322"/>
        <dbReference type="ChEBI" id="CHEBI:15378"/>
        <dbReference type="ChEBI" id="CHEBI:30616"/>
        <dbReference type="ChEBI" id="CHEBI:43176"/>
        <dbReference type="ChEBI" id="CHEBI:68546"/>
        <dbReference type="ChEBI" id="CHEBI:456216"/>
        <dbReference type="EC" id="2.7.11.23"/>
    </reaction>
</comment>
<comment type="caution">
    <text evidence="15">The sequence shown here is derived from an EMBL/GenBank/DDBJ whole genome shotgun (WGS) entry which is preliminary data.</text>
</comment>
<feature type="compositionally biased region" description="Pro residues" evidence="13">
    <location>
        <begin position="456"/>
        <end position="473"/>
    </location>
</feature>
<dbReference type="OrthoDB" id="28397at2759"/>
<dbReference type="SMART" id="SM00220">
    <property type="entry name" value="S_TKc"/>
    <property type="match status" value="1"/>
</dbReference>
<evidence type="ECO:0000313" key="16">
    <source>
        <dbReference type="Proteomes" id="UP000225706"/>
    </source>
</evidence>
<keyword evidence="4" id="KW-0808">Transferase</keyword>
<feature type="compositionally biased region" description="Polar residues" evidence="13">
    <location>
        <begin position="1059"/>
        <end position="1071"/>
    </location>
</feature>
<gene>
    <name evidence="15" type="primary">cdk12</name>
    <name evidence="15" type="ORF">AWC38_SpisGene1925</name>
</gene>
<dbReference type="PANTHER" id="PTHR24056">
    <property type="entry name" value="CELL DIVISION PROTEIN KINASE"/>
    <property type="match status" value="1"/>
</dbReference>
<feature type="compositionally biased region" description="Basic and acidic residues" evidence="13">
    <location>
        <begin position="1"/>
        <end position="10"/>
    </location>
</feature>
<dbReference type="STRING" id="50429.A0A2B4SVI5"/>
<keyword evidence="3" id="KW-0723">Serine/threonine-protein kinase</keyword>
<feature type="compositionally biased region" description="Basic residues" evidence="13">
    <location>
        <begin position="292"/>
        <end position="302"/>
    </location>
</feature>
<feature type="compositionally biased region" description="Polar residues" evidence="13">
    <location>
        <begin position="304"/>
        <end position="330"/>
    </location>
</feature>
<evidence type="ECO:0000256" key="9">
    <source>
        <dbReference type="ARBA" id="ARBA00047811"/>
    </source>
</evidence>
<evidence type="ECO:0000256" key="6">
    <source>
        <dbReference type="ARBA" id="ARBA00022777"/>
    </source>
</evidence>
<dbReference type="CDD" id="cd07864">
    <property type="entry name" value="STKc_CDK12"/>
    <property type="match status" value="1"/>
</dbReference>
<evidence type="ECO:0000313" key="15">
    <source>
        <dbReference type="EMBL" id="PFX33199.1"/>
    </source>
</evidence>
<dbReference type="EMBL" id="LSMT01000014">
    <property type="protein sequence ID" value="PFX33199.1"/>
    <property type="molecule type" value="Genomic_DNA"/>
</dbReference>
<keyword evidence="16" id="KW-1185">Reference proteome</keyword>
<dbReference type="GO" id="GO:0004693">
    <property type="term" value="F:cyclin-dependent protein serine/threonine kinase activity"/>
    <property type="evidence" value="ECO:0007669"/>
    <property type="project" value="UniProtKB-EC"/>
</dbReference>
<dbReference type="GO" id="GO:0008024">
    <property type="term" value="C:cyclin/CDK positive transcription elongation factor complex"/>
    <property type="evidence" value="ECO:0007669"/>
    <property type="project" value="TreeGrafter"/>
</dbReference>
<dbReference type="PROSITE" id="PS00108">
    <property type="entry name" value="PROTEIN_KINASE_ST"/>
    <property type="match status" value="1"/>
</dbReference>
<dbReference type="GO" id="GO:0008353">
    <property type="term" value="F:RNA polymerase II CTD heptapeptide repeat kinase activity"/>
    <property type="evidence" value="ECO:0007669"/>
    <property type="project" value="UniProtKB-EC"/>
</dbReference>
<evidence type="ECO:0000259" key="14">
    <source>
        <dbReference type="PROSITE" id="PS50011"/>
    </source>
</evidence>
<feature type="binding site" evidence="12">
    <location>
        <position position="583"/>
    </location>
    <ligand>
        <name>ATP</name>
        <dbReference type="ChEBI" id="CHEBI:30616"/>
    </ligand>
</feature>
<comment type="catalytic activity">
    <reaction evidence="10">
        <text>L-seryl-[protein] + ATP = O-phospho-L-seryl-[protein] + ADP + H(+)</text>
        <dbReference type="Rhea" id="RHEA:17989"/>
        <dbReference type="Rhea" id="RHEA-COMP:9863"/>
        <dbReference type="Rhea" id="RHEA-COMP:11604"/>
        <dbReference type="ChEBI" id="CHEBI:15378"/>
        <dbReference type="ChEBI" id="CHEBI:29999"/>
        <dbReference type="ChEBI" id="CHEBI:30616"/>
        <dbReference type="ChEBI" id="CHEBI:83421"/>
        <dbReference type="ChEBI" id="CHEBI:456216"/>
        <dbReference type="EC" id="2.7.11.22"/>
    </reaction>
</comment>
<dbReference type="GO" id="GO:0005524">
    <property type="term" value="F:ATP binding"/>
    <property type="evidence" value="ECO:0007669"/>
    <property type="project" value="UniProtKB-UniRule"/>
</dbReference>
<dbReference type="FunFam" id="3.30.200.20:FF:000074">
    <property type="entry name" value="cyclin-dependent kinase 12 isoform X2"/>
    <property type="match status" value="1"/>
</dbReference>
<dbReference type="InterPro" id="IPR050108">
    <property type="entry name" value="CDK"/>
</dbReference>
<reference evidence="16" key="1">
    <citation type="journal article" date="2017" name="bioRxiv">
        <title>Comparative analysis of the genomes of Stylophora pistillata and Acropora digitifera provides evidence for extensive differences between species of corals.</title>
        <authorList>
            <person name="Voolstra C.R."/>
            <person name="Li Y."/>
            <person name="Liew Y.J."/>
            <person name="Baumgarten S."/>
            <person name="Zoccola D."/>
            <person name="Flot J.-F."/>
            <person name="Tambutte S."/>
            <person name="Allemand D."/>
            <person name="Aranda M."/>
        </authorList>
    </citation>
    <scope>NUCLEOTIDE SEQUENCE [LARGE SCALE GENOMIC DNA]</scope>
</reference>
<accession>A0A2B4SVI5</accession>
<organism evidence="15 16">
    <name type="scientific">Stylophora pistillata</name>
    <name type="common">Smooth cauliflower coral</name>
    <dbReference type="NCBI Taxonomy" id="50429"/>
    <lineage>
        <taxon>Eukaryota</taxon>
        <taxon>Metazoa</taxon>
        <taxon>Cnidaria</taxon>
        <taxon>Anthozoa</taxon>
        <taxon>Hexacorallia</taxon>
        <taxon>Scleractinia</taxon>
        <taxon>Astrocoeniina</taxon>
        <taxon>Pocilloporidae</taxon>
        <taxon>Stylophora</taxon>
    </lineage>
</organism>
<keyword evidence="8" id="KW-0539">Nucleus</keyword>
<evidence type="ECO:0000256" key="4">
    <source>
        <dbReference type="ARBA" id="ARBA00022679"/>
    </source>
</evidence>
<feature type="compositionally biased region" description="Low complexity" evidence="13">
    <location>
        <begin position="514"/>
        <end position="530"/>
    </location>
</feature>
<dbReference type="Proteomes" id="UP000225706">
    <property type="component" value="Unassembled WGS sequence"/>
</dbReference>
<feature type="region of interest" description="Disordered" evidence="13">
    <location>
        <begin position="1055"/>
        <end position="1074"/>
    </location>
</feature>
<feature type="region of interest" description="Disordered" evidence="13">
    <location>
        <begin position="1"/>
        <end position="547"/>
    </location>
</feature>
<dbReference type="InterPro" id="IPR008271">
    <property type="entry name" value="Ser/Thr_kinase_AS"/>
</dbReference>
<keyword evidence="6 15" id="KW-0418">Kinase</keyword>
<feature type="compositionally biased region" description="Polar residues" evidence="13">
    <location>
        <begin position="901"/>
        <end position="914"/>
    </location>
</feature>
<keyword evidence="5 12" id="KW-0547">Nucleotide-binding</keyword>
<dbReference type="PROSITE" id="PS00107">
    <property type="entry name" value="PROTEIN_KINASE_ATP"/>
    <property type="match status" value="1"/>
</dbReference>
<feature type="domain" description="Protein kinase" evidence="14">
    <location>
        <begin position="554"/>
        <end position="847"/>
    </location>
</feature>
<dbReference type="InterPro" id="IPR000719">
    <property type="entry name" value="Prot_kinase_dom"/>
</dbReference>
<dbReference type="InterPro" id="IPR017441">
    <property type="entry name" value="Protein_kinase_ATP_BS"/>
</dbReference>
<evidence type="ECO:0000256" key="5">
    <source>
        <dbReference type="ARBA" id="ARBA00022741"/>
    </source>
</evidence>
<dbReference type="Gene3D" id="1.10.510.10">
    <property type="entry name" value="Transferase(Phosphotransferase) domain 1"/>
    <property type="match status" value="1"/>
</dbReference>
<feature type="compositionally biased region" description="Basic residues" evidence="13">
    <location>
        <begin position="18"/>
        <end position="34"/>
    </location>
</feature>
<feature type="compositionally biased region" description="Basic and acidic residues" evidence="13">
    <location>
        <begin position="331"/>
        <end position="365"/>
    </location>
</feature>
<dbReference type="FunFam" id="1.10.510.10:FF:000415">
    <property type="entry name" value="CMGC/CDK/CRK7 protein kinase, variant"/>
    <property type="match status" value="1"/>
</dbReference>
<evidence type="ECO:0000256" key="11">
    <source>
        <dbReference type="ARBA" id="ARBA00049280"/>
    </source>
</evidence>
<proteinExistence type="inferred from homology"/>
<keyword evidence="7 12" id="KW-0067">ATP-binding</keyword>
<dbReference type="Pfam" id="PF00069">
    <property type="entry name" value="Pkinase"/>
    <property type="match status" value="1"/>
</dbReference>
<dbReference type="GO" id="GO:0030332">
    <property type="term" value="F:cyclin binding"/>
    <property type="evidence" value="ECO:0007669"/>
    <property type="project" value="TreeGrafter"/>
</dbReference>
<feature type="compositionally biased region" description="Basic residues" evidence="13">
    <location>
        <begin position="78"/>
        <end position="90"/>
    </location>
</feature>
<dbReference type="AlphaFoldDB" id="A0A2B4SVI5"/>
<feature type="compositionally biased region" description="Basic and acidic residues" evidence="13">
    <location>
        <begin position="1006"/>
        <end position="1017"/>
    </location>
</feature>
<dbReference type="PROSITE" id="PS50011">
    <property type="entry name" value="PROTEIN_KINASE_DOM"/>
    <property type="match status" value="1"/>
</dbReference>
<feature type="region of interest" description="Disordered" evidence="13">
    <location>
        <begin position="966"/>
        <end position="1043"/>
    </location>
</feature>
<dbReference type="Gene3D" id="3.30.200.20">
    <property type="entry name" value="Phosphorylase Kinase, domain 1"/>
    <property type="match status" value="1"/>
</dbReference>
<feature type="compositionally biased region" description="Basic and acidic residues" evidence="13">
    <location>
        <begin position="408"/>
        <end position="419"/>
    </location>
</feature>
<evidence type="ECO:0000256" key="3">
    <source>
        <dbReference type="ARBA" id="ARBA00022527"/>
    </source>
</evidence>
<evidence type="ECO:0000256" key="1">
    <source>
        <dbReference type="ARBA" id="ARBA00004123"/>
    </source>
</evidence>
<feature type="compositionally biased region" description="Low complexity" evidence="13">
    <location>
        <begin position="923"/>
        <end position="932"/>
    </location>
</feature>
<evidence type="ECO:0000256" key="7">
    <source>
        <dbReference type="ARBA" id="ARBA00022840"/>
    </source>
</evidence>
<feature type="compositionally biased region" description="Basic and acidic residues" evidence="13">
    <location>
        <begin position="35"/>
        <end position="47"/>
    </location>
</feature>
<evidence type="ECO:0000256" key="13">
    <source>
        <dbReference type="SAM" id="MobiDB-lite"/>
    </source>
</evidence>